<feature type="region of interest" description="Disordered" evidence="5">
    <location>
        <begin position="1164"/>
        <end position="1200"/>
    </location>
</feature>
<dbReference type="PANTHER" id="PTHR31973">
    <property type="entry name" value="POLYPROTEIN, PUTATIVE-RELATED"/>
    <property type="match status" value="1"/>
</dbReference>
<dbReference type="OrthoDB" id="124789at2759"/>
<feature type="region of interest" description="Disordered" evidence="5">
    <location>
        <begin position="1"/>
        <end position="23"/>
    </location>
</feature>
<reference evidence="7 8" key="1">
    <citation type="submission" date="2020-12" db="EMBL/GenBank/DDBJ databases">
        <title>Concerted genomic and epigenomic changes stabilize Arabidopsis allopolyploids.</title>
        <authorList>
            <person name="Chen Z."/>
        </authorList>
    </citation>
    <scope>NUCLEOTIDE SEQUENCE [LARGE SCALE GENOMIC DNA]</scope>
    <source>
        <strain evidence="7">As9502</strain>
        <tissue evidence="7">Leaf</tissue>
    </source>
</reference>
<feature type="domain" description="SWIM-type" evidence="6">
    <location>
        <begin position="1092"/>
        <end position="1124"/>
    </location>
</feature>
<dbReference type="Pfam" id="PF10551">
    <property type="entry name" value="MULE"/>
    <property type="match status" value="1"/>
</dbReference>
<evidence type="ECO:0000256" key="3">
    <source>
        <dbReference type="ARBA" id="ARBA00022833"/>
    </source>
</evidence>
<dbReference type="InterPro" id="IPR004332">
    <property type="entry name" value="Transposase_MuDR"/>
</dbReference>
<feature type="compositionally biased region" description="Polar residues" evidence="5">
    <location>
        <begin position="1"/>
        <end position="22"/>
    </location>
</feature>
<sequence length="1261" mass="139689">MSSQETKLPLSASPQVSSSLTNRGEIEIDMPSNVDNKMAVPTLLPLPPPSPYPLSSKRLGRSSSLVKSSCIMKWKKMGNRREEDDDDPFLIALRKCSNDIKIDNDKSWAEAGIGSIDVSKTEKRCEMSHGVKPVSKAGTEVNRPGSVEKTGEIVDIMGDEDAVIVIAGSWECCENGIWDFLIAKECYARSISMSMTMSYDELIAKVTAEFDLSEMSLMPKLSYWLPSQLSMFSVNRRPPVIISSEMGIRNFLNVRRTAVHLNLLLSLQEASEASCSTRMRRVCVAAEDEQDPIHGDGIRMYSVETATTENRNENSGSQVRRRLFGEGLDKGKGVMIDEGGCSSRGMPELCVDAGPSCVRESVAGLGRSIEEIPGSTVPGIISLSNASTPSLSNYLSETNTEDELMLREFEALEKRQADLAKEKGQTSARERGKSQSDGESDAYFTDGVESSGSEENGLTAYELTAYANWGDLNDSDWSDDCAVPVMEEGGPSAVEEPQDAVISNEWMEEPRHSRERDVGDEVLAYLNRSLDKPLSLQDTDDMGDEVGTMPPTDAGPSAVEEPQDAVISNAWMEEPRHSRERHVRDDVLAYLNRSLDKPLSLEDTDDMGDEVGTMPPTDAEPVFDDVIDLTNTDGCAPVSAEDDAIYIGRVFKDKVDMQNTLAVYAIKRMFHFRQTRSDPRRLIFVCVDPRCRWRVFGHRVSDNSKNFHVRTMTLTHSCTIAARSQYGKQASAKVIGSVLEKKFANGLRGPRAADIPDIVLEELKVSVTYMKAWHAKEAAVRKSRGSDEESYKLLAGYMYLLREGNPGTVYKLEHKLSAKGSKQFKYLFFALGASIAGIPHMRKVVLVDGTAIKAKFKGVLLAASMQDANFQVYPIAFGIVDSENAPAWTWFFRQLSALLPDSEDLVIISDRHRAIYAGLLEVYPLAFHGACAVHIERNVKHFSGKGLACLVGKAARAFNVGEFKEHYVEICSRSKKCGEYLDAIPLEHWTQAYCNAKRYNMMSSNIAEALNSALAKIVELPIVSMVESIRTKLMQWFCFRRAKAKRLLSLPEPITPNVNKLMMRYHTASAGLNVKGVSDWSYQVSTPEGKSYYVDLQKKTCSCQQFQKLLIPCPHALAAARINGVHIPTLVGDVYKLTVFHAAYEQFIFPVPNQGDAEVPEVVEQEQFNPPRNPPGPGRRKKRRIPSAGENVGGKRRKGGPHKCSICYETGHNRATCSNPAGREQFFVHQMQGSGGFLVTTVKQQAEPVLTRGWGEICCDL</sequence>
<evidence type="ECO:0000256" key="4">
    <source>
        <dbReference type="PROSITE-ProRule" id="PRU00325"/>
    </source>
</evidence>
<evidence type="ECO:0000313" key="8">
    <source>
        <dbReference type="Proteomes" id="UP000694251"/>
    </source>
</evidence>
<dbReference type="GO" id="GO:0008270">
    <property type="term" value="F:zinc ion binding"/>
    <property type="evidence" value="ECO:0007669"/>
    <property type="project" value="UniProtKB-KW"/>
</dbReference>
<accession>A0A8T2A063</accession>
<comment type="caution">
    <text evidence="7">The sequence shown here is derived from an EMBL/GenBank/DDBJ whole genome shotgun (WGS) entry which is preliminary data.</text>
</comment>
<feature type="compositionally biased region" description="Basic and acidic residues" evidence="5">
    <location>
        <begin position="418"/>
        <end position="436"/>
    </location>
</feature>
<proteinExistence type="predicted"/>
<keyword evidence="2 4" id="KW-0863">Zinc-finger</keyword>
<dbReference type="InterPro" id="IPR018289">
    <property type="entry name" value="MULE_transposase_dom"/>
</dbReference>
<dbReference type="AlphaFoldDB" id="A0A8T2A063"/>
<dbReference type="PANTHER" id="PTHR31973:SF187">
    <property type="entry name" value="MUTATOR TRANSPOSASE MUDRA PROTEIN"/>
    <property type="match status" value="1"/>
</dbReference>
<gene>
    <name evidence="7" type="ORF">ISN44_As10g017980</name>
</gene>
<evidence type="ECO:0000256" key="2">
    <source>
        <dbReference type="ARBA" id="ARBA00022771"/>
    </source>
</evidence>
<feature type="region of interest" description="Disordered" evidence="5">
    <location>
        <begin position="418"/>
        <end position="455"/>
    </location>
</feature>
<dbReference type="EMBL" id="JAEFBJ010000010">
    <property type="protein sequence ID" value="KAG7565076.1"/>
    <property type="molecule type" value="Genomic_DNA"/>
</dbReference>
<keyword evidence="1" id="KW-0479">Metal-binding</keyword>
<dbReference type="SMART" id="SM00575">
    <property type="entry name" value="ZnF_PMZ"/>
    <property type="match status" value="1"/>
</dbReference>
<dbReference type="PROSITE" id="PS50966">
    <property type="entry name" value="ZF_SWIM"/>
    <property type="match status" value="1"/>
</dbReference>
<dbReference type="Proteomes" id="UP000694251">
    <property type="component" value="Chromosome 10"/>
</dbReference>
<dbReference type="Pfam" id="PF04434">
    <property type="entry name" value="SWIM"/>
    <property type="match status" value="1"/>
</dbReference>
<keyword evidence="3" id="KW-0862">Zinc</keyword>
<dbReference type="InterPro" id="IPR006564">
    <property type="entry name" value="Znf_PMZ"/>
</dbReference>
<evidence type="ECO:0000256" key="5">
    <source>
        <dbReference type="SAM" id="MobiDB-lite"/>
    </source>
</evidence>
<evidence type="ECO:0000256" key="1">
    <source>
        <dbReference type="ARBA" id="ARBA00022723"/>
    </source>
</evidence>
<name>A0A8T2A063_ARASU</name>
<dbReference type="Pfam" id="PF03108">
    <property type="entry name" value="DBD_Tnp_Mut"/>
    <property type="match status" value="1"/>
</dbReference>
<protein>
    <submittedName>
        <fullName evidence="7">Zinc finger PMZ-type</fullName>
    </submittedName>
</protein>
<feature type="region of interest" description="Disordered" evidence="5">
    <location>
        <begin position="534"/>
        <end position="561"/>
    </location>
</feature>
<organism evidence="7 8">
    <name type="scientific">Arabidopsis suecica</name>
    <name type="common">Swedish thale-cress</name>
    <name type="synonym">Cardaminopsis suecica</name>
    <dbReference type="NCBI Taxonomy" id="45249"/>
    <lineage>
        <taxon>Eukaryota</taxon>
        <taxon>Viridiplantae</taxon>
        <taxon>Streptophyta</taxon>
        <taxon>Embryophyta</taxon>
        <taxon>Tracheophyta</taxon>
        <taxon>Spermatophyta</taxon>
        <taxon>Magnoliopsida</taxon>
        <taxon>eudicotyledons</taxon>
        <taxon>Gunneridae</taxon>
        <taxon>Pentapetalae</taxon>
        <taxon>rosids</taxon>
        <taxon>malvids</taxon>
        <taxon>Brassicales</taxon>
        <taxon>Brassicaceae</taxon>
        <taxon>Camelineae</taxon>
        <taxon>Arabidopsis</taxon>
    </lineage>
</organism>
<keyword evidence="8" id="KW-1185">Reference proteome</keyword>
<dbReference type="InterPro" id="IPR007527">
    <property type="entry name" value="Znf_SWIM"/>
</dbReference>
<evidence type="ECO:0000313" key="7">
    <source>
        <dbReference type="EMBL" id="KAG7565076.1"/>
    </source>
</evidence>
<evidence type="ECO:0000259" key="6">
    <source>
        <dbReference type="PROSITE" id="PS50966"/>
    </source>
</evidence>